<evidence type="ECO:0000256" key="8">
    <source>
        <dbReference type="RuleBase" id="RU003355"/>
    </source>
</evidence>
<dbReference type="PRINTS" id="PR00723">
    <property type="entry name" value="SUBTILISIN"/>
</dbReference>
<dbReference type="AlphaFoldDB" id="A0A7J6LT24"/>
<comment type="catalytic activity">
    <reaction evidence="5">
        <text>Hydrolysis of proteins with broad specificity for peptide bonds, and a preference for a large uncharged residue in P1. Hydrolyzes peptide amides.</text>
        <dbReference type="EC" id="3.4.21.62"/>
    </reaction>
</comment>
<dbReference type="InterPro" id="IPR015500">
    <property type="entry name" value="Peptidase_S8_subtilisin-rel"/>
</dbReference>
<dbReference type="InterPro" id="IPR034204">
    <property type="entry name" value="PfSUB1-like_cat_dom"/>
</dbReference>
<dbReference type="Proteomes" id="UP000570595">
    <property type="component" value="Unassembled WGS sequence"/>
</dbReference>
<evidence type="ECO:0000256" key="5">
    <source>
        <dbReference type="ARBA" id="ARBA00023529"/>
    </source>
</evidence>
<feature type="active site" description="Charge relay system" evidence="7">
    <location>
        <position position="615"/>
    </location>
</feature>
<dbReference type="PROSITE" id="PS51892">
    <property type="entry name" value="SUBTILASE"/>
    <property type="match status" value="2"/>
</dbReference>
<keyword evidence="3 7" id="KW-0378">Hydrolase</keyword>
<comment type="similarity">
    <text evidence="1 7 8">Belongs to the peptidase S8 family.</text>
</comment>
<dbReference type="InterPro" id="IPR023827">
    <property type="entry name" value="Peptidase_S8_Asp-AS"/>
</dbReference>
<dbReference type="SUPFAM" id="SSF52743">
    <property type="entry name" value="Subtilisin-like"/>
    <property type="match status" value="2"/>
</dbReference>
<evidence type="ECO:0000256" key="1">
    <source>
        <dbReference type="ARBA" id="ARBA00011073"/>
    </source>
</evidence>
<dbReference type="PROSITE" id="PS00138">
    <property type="entry name" value="SUBTILASE_SER"/>
    <property type="match status" value="2"/>
</dbReference>
<dbReference type="InterPro" id="IPR022398">
    <property type="entry name" value="Peptidase_S8_His-AS"/>
</dbReference>
<keyword evidence="9" id="KW-0732">Signal</keyword>
<dbReference type="GO" id="GO:0006508">
    <property type="term" value="P:proteolysis"/>
    <property type="evidence" value="ECO:0007669"/>
    <property type="project" value="UniProtKB-KW"/>
</dbReference>
<evidence type="ECO:0000256" key="4">
    <source>
        <dbReference type="ARBA" id="ARBA00022825"/>
    </source>
</evidence>
<dbReference type="OrthoDB" id="531541at2759"/>
<proteinExistence type="inferred from homology"/>
<reference evidence="11 12" key="1">
    <citation type="submission" date="2020-04" db="EMBL/GenBank/DDBJ databases">
        <title>Perkinsus olseni comparative genomics.</title>
        <authorList>
            <person name="Bogema D.R."/>
        </authorList>
    </citation>
    <scope>NUCLEOTIDE SEQUENCE [LARGE SCALE GENOMIC DNA]</scope>
    <source>
        <strain evidence="11">ATCC PRA-179</strain>
    </source>
</reference>
<dbReference type="Gene3D" id="3.40.50.200">
    <property type="entry name" value="Peptidase S8/S53 domain"/>
    <property type="match status" value="2"/>
</dbReference>
<name>A0A7J6LT24_PEROL</name>
<dbReference type="EC" id="3.4.21.62" evidence="6"/>
<feature type="signal peptide" evidence="9">
    <location>
        <begin position="1"/>
        <end position="17"/>
    </location>
</feature>
<dbReference type="PANTHER" id="PTHR43806">
    <property type="entry name" value="PEPTIDASE S8"/>
    <property type="match status" value="1"/>
</dbReference>
<feature type="active site" description="Charge relay system" evidence="7">
    <location>
        <position position="816"/>
    </location>
</feature>
<dbReference type="PROSITE" id="PS00137">
    <property type="entry name" value="SUBTILASE_HIS"/>
    <property type="match status" value="2"/>
</dbReference>
<dbReference type="CDD" id="cd07473">
    <property type="entry name" value="Peptidases_S8_Subtilisin_like"/>
    <property type="match status" value="2"/>
</dbReference>
<organism evidence="11 12">
    <name type="scientific">Perkinsus olseni</name>
    <name type="common">Perkinsus atlanticus</name>
    <dbReference type="NCBI Taxonomy" id="32597"/>
    <lineage>
        <taxon>Eukaryota</taxon>
        <taxon>Sar</taxon>
        <taxon>Alveolata</taxon>
        <taxon>Perkinsozoa</taxon>
        <taxon>Perkinsea</taxon>
        <taxon>Perkinsida</taxon>
        <taxon>Perkinsidae</taxon>
        <taxon>Perkinsus</taxon>
    </lineage>
</organism>
<feature type="domain" description="Peptidase S8/S53" evidence="10">
    <location>
        <begin position="189"/>
        <end position="410"/>
    </location>
</feature>
<comment type="caution">
    <text evidence="11">The sequence shown here is derived from an EMBL/GenBank/DDBJ whole genome shotgun (WGS) entry which is preliminary data.</text>
</comment>
<evidence type="ECO:0000313" key="11">
    <source>
        <dbReference type="EMBL" id="KAF4662001.1"/>
    </source>
</evidence>
<sequence length="919" mass="99310">MLLFLFAVLQVASKADIADDQTIVSINRSSLRRPSPSLRAMSISSFVDVRSIPDMLAGHLGTRRRLTSSETTVADCLSNELAVESMFTVGVQVIDTASVNCRATRQEVCRYLEDAAEALEMDAICEPNYVVKLEEIVPEAEESAPEPRDNLSMDLLGVNDKYAWWQANLRRIGMKEAWEALEGHNTIQVNVAVIGTGVDFDHVDLAYNILTDEDGYLVGYNAFDPDSPPYDFDGHGTHCAGILGAETDNEIGIAGIAPVRIMPIRMSSDAGQSNTAILIRALNYAVANNAIISTHSYGHPGPSQAFKTAMQNAANQGHLIIAAAGNNGALLDANTSDPCHFAADVDMLCVASSSPNDELSSFSNYAPFVRIAAPGEGILSTTPLNRYTTRSGTSMAAPHVAGVAALLYSLGLTQSQMQADCSFALMLLRFAIAVWPILSLGDDRVIVSISSVTARRLIQGPVPPEGPPTDWVDVRTVPAILSSSVGDGRRLSGVDSDRLERCLAEVEDMLAIGMQWVDTGLATCSLSVAEFCGFLEGLEEDYEVICEENGELRIVQSDRFEPDTFELPISRVSYLANDELVESQWNLDEIRLGEAWEMVFQEDRPAREIVVAVVDTGVEYDHPDLIDGIFSDADCRHGHNFFDADLDPRDVNGHGTHCAGILGATTNNARGLAGIAPVKIMSLRAFDEMGKGDLLYSLQAVNYIVTRRVEVSSHSYTSDGTYRTLEAAMKRASDRGHLMFAAAGNDGRDITIAKTYPCAYSKTVEYLLCVGSTDMYARNRLARESNFGRFVDIAAPGVGIPSTYIGNIYSYMSGTSMATPHIAGIAALLSGLGLSPADIKEVLLASTDPVYYFGGNRVGNFGKVNAARAVELALTKPTVRPNDERSVPARECIKVYSGAKQESYVIVAFLAPLLYACLS</sequence>
<feature type="domain" description="Peptidase S8/S53" evidence="10">
    <location>
        <begin position="607"/>
        <end position="847"/>
    </location>
</feature>
<accession>A0A7J6LT24</accession>
<evidence type="ECO:0000256" key="2">
    <source>
        <dbReference type="ARBA" id="ARBA00022670"/>
    </source>
</evidence>
<comment type="caution">
    <text evidence="7">Lacks conserved residue(s) required for the propagation of feature annotation.</text>
</comment>
<evidence type="ECO:0000256" key="7">
    <source>
        <dbReference type="PROSITE-ProRule" id="PRU01240"/>
    </source>
</evidence>
<dbReference type="InterPro" id="IPR023828">
    <property type="entry name" value="Peptidase_S8_Ser-AS"/>
</dbReference>
<dbReference type="PANTHER" id="PTHR43806:SF11">
    <property type="entry name" value="CEREVISIN-RELATED"/>
    <property type="match status" value="1"/>
</dbReference>
<evidence type="ECO:0000256" key="9">
    <source>
        <dbReference type="SAM" id="SignalP"/>
    </source>
</evidence>
<protein>
    <recommendedName>
        <fullName evidence="6">subtilisin</fullName>
        <ecNumber evidence="6">3.4.21.62</ecNumber>
    </recommendedName>
</protein>
<evidence type="ECO:0000256" key="3">
    <source>
        <dbReference type="ARBA" id="ARBA00022801"/>
    </source>
</evidence>
<dbReference type="EMBL" id="JABAHT010000181">
    <property type="protein sequence ID" value="KAF4662001.1"/>
    <property type="molecule type" value="Genomic_DNA"/>
</dbReference>
<evidence type="ECO:0000256" key="6">
    <source>
        <dbReference type="ARBA" id="ARBA00023619"/>
    </source>
</evidence>
<dbReference type="Pfam" id="PF00082">
    <property type="entry name" value="Peptidase_S8"/>
    <property type="match status" value="2"/>
</dbReference>
<dbReference type="InterPro" id="IPR000209">
    <property type="entry name" value="Peptidase_S8/S53_dom"/>
</dbReference>
<dbReference type="GO" id="GO:0004252">
    <property type="term" value="F:serine-type endopeptidase activity"/>
    <property type="evidence" value="ECO:0007669"/>
    <property type="project" value="UniProtKB-UniRule"/>
</dbReference>
<evidence type="ECO:0000313" key="12">
    <source>
        <dbReference type="Proteomes" id="UP000570595"/>
    </source>
</evidence>
<dbReference type="PROSITE" id="PS00136">
    <property type="entry name" value="SUBTILASE_ASP"/>
    <property type="match status" value="1"/>
</dbReference>
<keyword evidence="4 7" id="KW-0720">Serine protease</keyword>
<dbReference type="InterPro" id="IPR050131">
    <property type="entry name" value="Peptidase_S8_subtilisin-like"/>
</dbReference>
<feature type="active site" description="Charge relay system" evidence="7">
    <location>
        <position position="654"/>
    </location>
</feature>
<evidence type="ECO:0000259" key="10">
    <source>
        <dbReference type="Pfam" id="PF00082"/>
    </source>
</evidence>
<keyword evidence="2 7" id="KW-0645">Protease</keyword>
<dbReference type="InterPro" id="IPR036852">
    <property type="entry name" value="Peptidase_S8/S53_dom_sf"/>
</dbReference>
<feature type="chain" id="PRO_5029611638" description="subtilisin" evidence="9">
    <location>
        <begin position="18"/>
        <end position="919"/>
    </location>
</feature>
<gene>
    <name evidence="11" type="primary">SUB2_2</name>
    <name evidence="11" type="ORF">FOZ61_002816</name>
</gene>